<keyword evidence="2" id="KW-1185">Reference proteome</keyword>
<feature type="non-terminal residue" evidence="1">
    <location>
        <position position="69"/>
    </location>
</feature>
<dbReference type="AlphaFoldDB" id="A0AAN4ZNN3"/>
<dbReference type="EMBL" id="BTRK01000003">
    <property type="protein sequence ID" value="GMR44056.1"/>
    <property type="molecule type" value="Genomic_DNA"/>
</dbReference>
<evidence type="ECO:0000313" key="1">
    <source>
        <dbReference type="EMBL" id="GMR44056.1"/>
    </source>
</evidence>
<comment type="caution">
    <text evidence="1">The sequence shown here is derived from an EMBL/GenBank/DDBJ whole genome shotgun (WGS) entry which is preliminary data.</text>
</comment>
<proteinExistence type="predicted"/>
<dbReference type="Proteomes" id="UP001328107">
    <property type="component" value="Unassembled WGS sequence"/>
</dbReference>
<protein>
    <submittedName>
        <fullName evidence="1">Uncharacterized protein</fullName>
    </submittedName>
</protein>
<reference evidence="2" key="1">
    <citation type="submission" date="2022-10" db="EMBL/GenBank/DDBJ databases">
        <title>Genome assembly of Pristionchus species.</title>
        <authorList>
            <person name="Yoshida K."/>
            <person name="Sommer R.J."/>
        </authorList>
    </citation>
    <scope>NUCLEOTIDE SEQUENCE [LARGE SCALE GENOMIC DNA]</scope>
    <source>
        <strain evidence="2">RS5460</strain>
    </source>
</reference>
<sequence>SGHYFTLHRLDKTSPKCVMCEKYPMTPCEYTEHLKIHHKTTLQANGLYLTCSCGLRFNYGSDQRKHDKK</sequence>
<gene>
    <name evidence="1" type="ORF">PMAYCL1PPCAC_14252</name>
</gene>
<organism evidence="1 2">
    <name type="scientific">Pristionchus mayeri</name>
    <dbReference type="NCBI Taxonomy" id="1317129"/>
    <lineage>
        <taxon>Eukaryota</taxon>
        <taxon>Metazoa</taxon>
        <taxon>Ecdysozoa</taxon>
        <taxon>Nematoda</taxon>
        <taxon>Chromadorea</taxon>
        <taxon>Rhabditida</taxon>
        <taxon>Rhabditina</taxon>
        <taxon>Diplogasteromorpha</taxon>
        <taxon>Diplogasteroidea</taxon>
        <taxon>Neodiplogasteridae</taxon>
        <taxon>Pristionchus</taxon>
    </lineage>
</organism>
<accession>A0AAN4ZNN3</accession>
<name>A0AAN4ZNN3_9BILA</name>
<evidence type="ECO:0000313" key="2">
    <source>
        <dbReference type="Proteomes" id="UP001328107"/>
    </source>
</evidence>
<feature type="non-terminal residue" evidence="1">
    <location>
        <position position="1"/>
    </location>
</feature>